<dbReference type="Proteomes" id="UP000499080">
    <property type="component" value="Unassembled WGS sequence"/>
</dbReference>
<accession>A0A4Y2MIQ0</accession>
<dbReference type="EMBL" id="BGPR01007375">
    <property type="protein sequence ID" value="GBN26372.1"/>
    <property type="molecule type" value="Genomic_DNA"/>
</dbReference>
<name>A0A4Y2MIQ0_ARAVE</name>
<reference evidence="1 2" key="1">
    <citation type="journal article" date="2019" name="Sci. Rep.">
        <title>Orb-weaving spider Araneus ventricosus genome elucidates the spidroin gene catalogue.</title>
        <authorList>
            <person name="Kono N."/>
            <person name="Nakamura H."/>
            <person name="Ohtoshi R."/>
            <person name="Moran D.A.P."/>
            <person name="Shinohara A."/>
            <person name="Yoshida Y."/>
            <person name="Fujiwara M."/>
            <person name="Mori M."/>
            <person name="Tomita M."/>
            <person name="Arakawa K."/>
        </authorList>
    </citation>
    <scope>NUCLEOTIDE SEQUENCE [LARGE SCALE GENOMIC DNA]</scope>
</reference>
<sequence length="100" mass="11157">MVVEAPECDIFTGNLIPGGPREERDIFKGNLIPGGPRAECDIFTGNLIPGGQRGRWLIVMEHPRLCLPREGMFGMSVIMSDAHMPYEFEMDETCSEWSVA</sequence>
<protein>
    <submittedName>
        <fullName evidence="1">Uncharacterized protein</fullName>
    </submittedName>
</protein>
<organism evidence="1 2">
    <name type="scientific">Araneus ventricosus</name>
    <name type="common">Orbweaver spider</name>
    <name type="synonym">Epeira ventricosa</name>
    <dbReference type="NCBI Taxonomy" id="182803"/>
    <lineage>
        <taxon>Eukaryota</taxon>
        <taxon>Metazoa</taxon>
        <taxon>Ecdysozoa</taxon>
        <taxon>Arthropoda</taxon>
        <taxon>Chelicerata</taxon>
        <taxon>Arachnida</taxon>
        <taxon>Araneae</taxon>
        <taxon>Araneomorphae</taxon>
        <taxon>Entelegynae</taxon>
        <taxon>Araneoidea</taxon>
        <taxon>Araneidae</taxon>
        <taxon>Araneus</taxon>
    </lineage>
</organism>
<dbReference type="AlphaFoldDB" id="A0A4Y2MIQ0"/>
<comment type="caution">
    <text evidence="1">The sequence shown here is derived from an EMBL/GenBank/DDBJ whole genome shotgun (WGS) entry which is preliminary data.</text>
</comment>
<evidence type="ECO:0000313" key="2">
    <source>
        <dbReference type="Proteomes" id="UP000499080"/>
    </source>
</evidence>
<evidence type="ECO:0000313" key="1">
    <source>
        <dbReference type="EMBL" id="GBN26372.1"/>
    </source>
</evidence>
<keyword evidence="2" id="KW-1185">Reference proteome</keyword>
<gene>
    <name evidence="1" type="ORF">AVEN_5609_1</name>
</gene>
<proteinExistence type="predicted"/>